<dbReference type="Proteomes" id="UP000191154">
    <property type="component" value="Unassembled WGS sequence"/>
</dbReference>
<dbReference type="Gene3D" id="3.40.50.2000">
    <property type="entry name" value="Glycogen Phosphorylase B"/>
    <property type="match status" value="2"/>
</dbReference>
<feature type="domain" description="Glycosyl transferase family 1" evidence="1">
    <location>
        <begin position="211"/>
        <end position="365"/>
    </location>
</feature>
<proteinExistence type="predicted"/>
<keyword evidence="3" id="KW-0808">Transferase</keyword>
<dbReference type="PANTHER" id="PTHR45947:SF3">
    <property type="entry name" value="SULFOQUINOVOSYL TRANSFERASE SQD2"/>
    <property type="match status" value="1"/>
</dbReference>
<evidence type="ECO:0000313" key="4">
    <source>
        <dbReference type="Proteomes" id="UP000191154"/>
    </source>
</evidence>
<dbReference type="SUPFAM" id="SSF53756">
    <property type="entry name" value="UDP-Glycosyltransferase/glycogen phosphorylase"/>
    <property type="match status" value="1"/>
</dbReference>
<keyword evidence="3" id="KW-0328">Glycosyltransferase</keyword>
<protein>
    <submittedName>
        <fullName evidence="3">Glycogen synthase</fullName>
        <ecNumber evidence="3">2.4.1.11</ecNumber>
    </submittedName>
</protein>
<name>A0A1S8NJD1_CLOSA</name>
<sequence length="389" mass="45357">MKILLVTSYYYPNMFGGTEHSVKLLAEGLKKNGHEVYVISADRKDKEIEDINGIKVIRFNLKFKSDLILWKIVRKGFEFRNYMIKNRLMRFIEEIRPDVIHTNNLFYLSPIVWKVGSEKGIKIIHTLRDYWGICPKCTLLNSKNEICSKRKFLCKLHQFNYESYAKYVDIVTAPSSFTLNKYGEYNIFKKSKNVMIANAIDLNFNEHQKIMEKKLNKSFNKVKFLFMGTMVKFKGIEYLIRNFKEINNPNIELTICGEGKMQSYIQEIIKDDPRIKYLGRVDSVQKEKVLLENDVMIVPSIWYEPFGRVIIEAYKYALPVIACNIGGITELLDAGAAIGVQPNSDAELKESIDKLSNVDELKNYIKGTKKPLYNYEISDQIKKFEEIYT</sequence>
<dbReference type="AlphaFoldDB" id="A0A1S8NJD1"/>
<dbReference type="Pfam" id="PF00534">
    <property type="entry name" value="Glycos_transf_1"/>
    <property type="match status" value="1"/>
</dbReference>
<dbReference type="InterPro" id="IPR050194">
    <property type="entry name" value="Glycosyltransferase_grp1"/>
</dbReference>
<dbReference type="CDD" id="cd03823">
    <property type="entry name" value="GT4_ExpE7-like"/>
    <property type="match status" value="1"/>
</dbReference>
<reference evidence="3 4" key="1">
    <citation type="submission" date="2016-05" db="EMBL/GenBank/DDBJ databases">
        <title>Microbial solvent formation.</title>
        <authorList>
            <person name="Poehlein A."/>
            <person name="Montoya Solano J.D."/>
            <person name="Flitsch S."/>
            <person name="Krabben P."/>
            <person name="Duerre P."/>
            <person name="Daniel R."/>
        </authorList>
    </citation>
    <scope>NUCLEOTIDE SEQUENCE [LARGE SCALE GENOMIC DNA]</scope>
    <source>
        <strain evidence="3 4">L1-8</strain>
    </source>
</reference>
<gene>
    <name evidence="3" type="ORF">CLOSAC_08180</name>
</gene>
<accession>A0A1S8NJD1</accession>
<dbReference type="PANTHER" id="PTHR45947">
    <property type="entry name" value="SULFOQUINOVOSYL TRANSFERASE SQD2"/>
    <property type="match status" value="1"/>
</dbReference>
<dbReference type="EMBL" id="LZYZ01000001">
    <property type="protein sequence ID" value="OOM16547.1"/>
    <property type="molecule type" value="Genomic_DNA"/>
</dbReference>
<dbReference type="RefSeq" id="WP_077864245.1">
    <property type="nucleotide sequence ID" value="NZ_LZYZ01000001.1"/>
</dbReference>
<organism evidence="3 4">
    <name type="scientific">Clostridium saccharobutylicum</name>
    <dbReference type="NCBI Taxonomy" id="169679"/>
    <lineage>
        <taxon>Bacteria</taxon>
        <taxon>Bacillati</taxon>
        <taxon>Bacillota</taxon>
        <taxon>Clostridia</taxon>
        <taxon>Eubacteriales</taxon>
        <taxon>Clostridiaceae</taxon>
        <taxon>Clostridium</taxon>
    </lineage>
</organism>
<evidence type="ECO:0000259" key="2">
    <source>
        <dbReference type="Pfam" id="PF13439"/>
    </source>
</evidence>
<dbReference type="InterPro" id="IPR028098">
    <property type="entry name" value="Glyco_trans_4-like_N"/>
</dbReference>
<dbReference type="EC" id="2.4.1.11" evidence="3"/>
<evidence type="ECO:0000313" key="3">
    <source>
        <dbReference type="EMBL" id="OOM16547.1"/>
    </source>
</evidence>
<dbReference type="InterPro" id="IPR001296">
    <property type="entry name" value="Glyco_trans_1"/>
</dbReference>
<dbReference type="GO" id="GO:0004373">
    <property type="term" value="F:alpha-1,4-glucan glucosyltransferase (UDP-glucose donor) activity"/>
    <property type="evidence" value="ECO:0007669"/>
    <property type="project" value="UniProtKB-EC"/>
</dbReference>
<dbReference type="Pfam" id="PF13439">
    <property type="entry name" value="Glyco_transf_4"/>
    <property type="match status" value="1"/>
</dbReference>
<evidence type="ECO:0000259" key="1">
    <source>
        <dbReference type="Pfam" id="PF00534"/>
    </source>
</evidence>
<comment type="caution">
    <text evidence="3">The sequence shown here is derived from an EMBL/GenBank/DDBJ whole genome shotgun (WGS) entry which is preliminary data.</text>
</comment>
<feature type="domain" description="Glycosyltransferase subfamily 4-like N-terminal" evidence="2">
    <location>
        <begin position="15"/>
        <end position="203"/>
    </location>
</feature>